<dbReference type="AlphaFoldDB" id="A0A0F7SQP2"/>
<reference evidence="2" key="1">
    <citation type="submission" date="2014-08" db="EMBL/GenBank/DDBJ databases">
        <authorList>
            <person name="Sharma Rahul"/>
            <person name="Thines Marco"/>
        </authorList>
    </citation>
    <scope>NUCLEOTIDE SEQUENCE</scope>
</reference>
<accession>A0A0F7SQP2</accession>
<proteinExistence type="predicted"/>
<dbReference type="EMBL" id="LN483142">
    <property type="protein sequence ID" value="CED82810.1"/>
    <property type="molecule type" value="Genomic_DNA"/>
</dbReference>
<keyword evidence="1" id="KW-1133">Transmembrane helix</keyword>
<protein>
    <submittedName>
        <fullName evidence="2">Cytochrome oxidase assembly protein 1</fullName>
    </submittedName>
</protein>
<name>A0A0F7SQP2_PHARH</name>
<dbReference type="Pfam" id="PF08695">
    <property type="entry name" value="Coa1"/>
    <property type="match status" value="1"/>
</dbReference>
<keyword evidence="1" id="KW-0472">Membrane</keyword>
<organism evidence="2">
    <name type="scientific">Phaffia rhodozyma</name>
    <name type="common">Yeast</name>
    <name type="synonym">Xanthophyllomyces dendrorhous</name>
    <dbReference type="NCBI Taxonomy" id="264483"/>
    <lineage>
        <taxon>Eukaryota</taxon>
        <taxon>Fungi</taxon>
        <taxon>Dikarya</taxon>
        <taxon>Basidiomycota</taxon>
        <taxon>Agaricomycotina</taxon>
        <taxon>Tremellomycetes</taxon>
        <taxon>Cystofilobasidiales</taxon>
        <taxon>Mrakiaceae</taxon>
        <taxon>Phaffia</taxon>
    </lineage>
</organism>
<dbReference type="InterPro" id="IPR014807">
    <property type="entry name" value="Coa1"/>
</dbReference>
<dbReference type="PANTHER" id="PTHR28523">
    <property type="entry name" value="CYTOCHROME C OXIDASE ASSEMBLY FACTOR 1"/>
    <property type="match status" value="1"/>
</dbReference>
<dbReference type="InterPro" id="IPR042432">
    <property type="entry name" value="Coa1_fungi"/>
</dbReference>
<keyword evidence="1" id="KW-0812">Transmembrane</keyword>
<sequence length="230" mass="25621">MLASPLVSRSISTASRLQRAAPFSTSSVLRFVRSQPILATTASPRQRVPNQSHDALRINQRSVGKPGQWSHPPRLNVATELKDLPNTRTYWVPAVSVILFGGIAWVLFIGWVTNSEKLTSSVFRQVMFVLRTSEAVEELLGDGVHLEPTFWTGGEPWIEGNINVLKGKADLSFRIKGVEEAGRVYFTSIRPNKKSAFQVIRFKIITDGGVEKELIGEMRGKGYDIDIETK</sequence>
<feature type="transmembrane region" description="Helical" evidence="1">
    <location>
        <begin position="90"/>
        <end position="112"/>
    </location>
</feature>
<dbReference type="PANTHER" id="PTHR28523:SF1">
    <property type="entry name" value="CYTOCHROME C OXIDASE ASSEMBLY FACTOR 1"/>
    <property type="match status" value="1"/>
</dbReference>
<evidence type="ECO:0000256" key="1">
    <source>
        <dbReference type="SAM" id="Phobius"/>
    </source>
</evidence>
<evidence type="ECO:0000313" key="2">
    <source>
        <dbReference type="EMBL" id="CED82810.1"/>
    </source>
</evidence>
<dbReference type="GO" id="GO:0033617">
    <property type="term" value="P:mitochondrial respiratory chain complex IV assembly"/>
    <property type="evidence" value="ECO:0007669"/>
    <property type="project" value="InterPro"/>
</dbReference>
<dbReference type="GO" id="GO:0005743">
    <property type="term" value="C:mitochondrial inner membrane"/>
    <property type="evidence" value="ECO:0007669"/>
    <property type="project" value="TreeGrafter"/>
</dbReference>